<dbReference type="EMBL" id="CP114280">
    <property type="protein sequence ID" value="WFN54480.1"/>
    <property type="molecule type" value="Genomic_DNA"/>
</dbReference>
<keyword evidence="1" id="KW-0732">Signal</keyword>
<organism evidence="3 4">
    <name type="scientific">Dickeya lacustris</name>
    <dbReference type="NCBI Taxonomy" id="2259638"/>
    <lineage>
        <taxon>Bacteria</taxon>
        <taxon>Pseudomonadati</taxon>
        <taxon>Pseudomonadota</taxon>
        <taxon>Gammaproteobacteria</taxon>
        <taxon>Enterobacterales</taxon>
        <taxon>Pectobacteriaceae</taxon>
        <taxon>Dickeya</taxon>
    </lineage>
</organism>
<dbReference type="Proteomes" id="UP001219630">
    <property type="component" value="Chromosome"/>
</dbReference>
<keyword evidence="4" id="KW-1185">Reference proteome</keyword>
<evidence type="ECO:0000313" key="4">
    <source>
        <dbReference type="Proteomes" id="UP001219630"/>
    </source>
</evidence>
<dbReference type="Gene3D" id="2.160.20.120">
    <property type="match status" value="1"/>
</dbReference>
<feature type="domain" description="Putative auto-transporter adhesin head GIN" evidence="2">
    <location>
        <begin position="31"/>
        <end position="211"/>
    </location>
</feature>
<dbReference type="PROSITE" id="PS51257">
    <property type="entry name" value="PROKAR_LIPOPROTEIN"/>
    <property type="match status" value="1"/>
</dbReference>
<evidence type="ECO:0000259" key="2">
    <source>
        <dbReference type="Pfam" id="PF10988"/>
    </source>
</evidence>
<dbReference type="RefSeq" id="WP_125257859.1">
    <property type="nucleotide sequence ID" value="NZ_CP114280.1"/>
</dbReference>
<evidence type="ECO:0000313" key="3">
    <source>
        <dbReference type="EMBL" id="WFN54480.1"/>
    </source>
</evidence>
<gene>
    <name evidence="3" type="ORF">O1Q98_12385</name>
</gene>
<sequence length="221" mass="22830">MRALLCSALALLPLTVACSPTNQQNVDVPSFTTLDVSRGLSVTLVCGKGNRVEASARQDVLEKLVIRSQGQSLVIENRSSDDSILRSHSADVTITLNAPIDTLIAQAGVKVTVPACAVSPEKLAVKGSMGAAVDVAGKTQQLDLSLAMGASFNTAEKASSSQTAFSAQNAVVNIAMGVDARLCHVDQLSGTVTTGARVRVAPQTHVQTSSDIASVIERSGC</sequence>
<name>A0ABY8G3G1_9GAMM</name>
<dbReference type="InterPro" id="IPR021255">
    <property type="entry name" value="DUF2807"/>
</dbReference>
<feature type="signal peptide" evidence="1">
    <location>
        <begin position="1"/>
        <end position="18"/>
    </location>
</feature>
<proteinExistence type="predicted"/>
<evidence type="ECO:0000256" key="1">
    <source>
        <dbReference type="SAM" id="SignalP"/>
    </source>
</evidence>
<accession>A0ABY8G3G1</accession>
<protein>
    <submittedName>
        <fullName evidence="3">DUF2807 domain-containing protein</fullName>
    </submittedName>
</protein>
<feature type="chain" id="PRO_5047234621" evidence="1">
    <location>
        <begin position="19"/>
        <end position="221"/>
    </location>
</feature>
<dbReference type="Pfam" id="PF10988">
    <property type="entry name" value="DUF2807"/>
    <property type="match status" value="1"/>
</dbReference>
<reference evidence="3 4" key="1">
    <citation type="submission" date="2022-12" db="EMBL/GenBank/DDBJ databases">
        <title>Complete genome sequencing of Dickeya lacustris type strain LMG30899.</title>
        <authorList>
            <person name="Dobhal S."/>
            <person name="Arizala D."/>
            <person name="Arif M."/>
        </authorList>
    </citation>
    <scope>NUCLEOTIDE SEQUENCE [LARGE SCALE GENOMIC DNA]</scope>
    <source>
        <strain evidence="3 4">LMG30899</strain>
    </source>
</reference>